<gene>
    <name evidence="1" type="ORF">CGI_10026165</name>
</gene>
<dbReference type="HOGENOM" id="CLU_2401746_0_0_1"/>
<dbReference type="InParanoid" id="K1Q7D0"/>
<sequence length="93" mass="10399">MNLAPELPQSIPGPSYTLGAQETPPVEPLPPHQLQDLAERISIILKDRGSPQSQEEVWPSCCPTPFWFGQRYFPASTGEAVLTKKQWVWPENG</sequence>
<dbReference type="AlphaFoldDB" id="K1Q7D0"/>
<protein>
    <submittedName>
        <fullName evidence="1">Uncharacterized protein</fullName>
    </submittedName>
</protein>
<dbReference type="EMBL" id="JH817210">
    <property type="protein sequence ID" value="EKC29833.1"/>
    <property type="molecule type" value="Genomic_DNA"/>
</dbReference>
<accession>K1Q7D0</accession>
<proteinExistence type="predicted"/>
<name>K1Q7D0_MAGGI</name>
<evidence type="ECO:0000313" key="1">
    <source>
        <dbReference type="EMBL" id="EKC29833.1"/>
    </source>
</evidence>
<organism evidence="1">
    <name type="scientific">Magallana gigas</name>
    <name type="common">Pacific oyster</name>
    <name type="synonym">Crassostrea gigas</name>
    <dbReference type="NCBI Taxonomy" id="29159"/>
    <lineage>
        <taxon>Eukaryota</taxon>
        <taxon>Metazoa</taxon>
        <taxon>Spiralia</taxon>
        <taxon>Lophotrochozoa</taxon>
        <taxon>Mollusca</taxon>
        <taxon>Bivalvia</taxon>
        <taxon>Autobranchia</taxon>
        <taxon>Pteriomorphia</taxon>
        <taxon>Ostreida</taxon>
        <taxon>Ostreoidea</taxon>
        <taxon>Ostreidae</taxon>
        <taxon>Magallana</taxon>
    </lineage>
</organism>
<reference evidence="1" key="1">
    <citation type="journal article" date="2012" name="Nature">
        <title>The oyster genome reveals stress adaptation and complexity of shell formation.</title>
        <authorList>
            <person name="Zhang G."/>
            <person name="Fang X."/>
            <person name="Guo X."/>
            <person name="Li L."/>
            <person name="Luo R."/>
            <person name="Xu F."/>
            <person name="Yang P."/>
            <person name="Zhang L."/>
            <person name="Wang X."/>
            <person name="Qi H."/>
            <person name="Xiong Z."/>
            <person name="Que H."/>
            <person name="Xie Y."/>
            <person name="Holland P.W."/>
            <person name="Paps J."/>
            <person name="Zhu Y."/>
            <person name="Wu F."/>
            <person name="Chen Y."/>
            <person name="Wang J."/>
            <person name="Peng C."/>
            <person name="Meng J."/>
            <person name="Yang L."/>
            <person name="Liu J."/>
            <person name="Wen B."/>
            <person name="Zhang N."/>
            <person name="Huang Z."/>
            <person name="Zhu Q."/>
            <person name="Feng Y."/>
            <person name="Mount A."/>
            <person name="Hedgecock D."/>
            <person name="Xu Z."/>
            <person name="Liu Y."/>
            <person name="Domazet-Loso T."/>
            <person name="Du Y."/>
            <person name="Sun X."/>
            <person name="Zhang S."/>
            <person name="Liu B."/>
            <person name="Cheng P."/>
            <person name="Jiang X."/>
            <person name="Li J."/>
            <person name="Fan D."/>
            <person name="Wang W."/>
            <person name="Fu W."/>
            <person name="Wang T."/>
            <person name="Wang B."/>
            <person name="Zhang J."/>
            <person name="Peng Z."/>
            <person name="Li Y."/>
            <person name="Li N."/>
            <person name="Wang J."/>
            <person name="Chen M."/>
            <person name="He Y."/>
            <person name="Tan F."/>
            <person name="Song X."/>
            <person name="Zheng Q."/>
            <person name="Huang R."/>
            <person name="Yang H."/>
            <person name="Du X."/>
            <person name="Chen L."/>
            <person name="Yang M."/>
            <person name="Gaffney P.M."/>
            <person name="Wang S."/>
            <person name="Luo L."/>
            <person name="She Z."/>
            <person name="Ming Y."/>
            <person name="Huang W."/>
            <person name="Zhang S."/>
            <person name="Huang B."/>
            <person name="Zhang Y."/>
            <person name="Qu T."/>
            <person name="Ni P."/>
            <person name="Miao G."/>
            <person name="Wang J."/>
            <person name="Wang Q."/>
            <person name="Steinberg C.E."/>
            <person name="Wang H."/>
            <person name="Li N."/>
            <person name="Qian L."/>
            <person name="Zhang G."/>
            <person name="Li Y."/>
            <person name="Yang H."/>
            <person name="Liu X."/>
            <person name="Wang J."/>
            <person name="Yin Y."/>
            <person name="Wang J."/>
        </authorList>
    </citation>
    <scope>NUCLEOTIDE SEQUENCE [LARGE SCALE GENOMIC DNA]</scope>
    <source>
        <strain evidence="1">05x7-T-G4-1.051#20</strain>
    </source>
</reference>